<dbReference type="NCBIfam" id="TIGR01891">
    <property type="entry name" value="amidohydrolases"/>
    <property type="match status" value="1"/>
</dbReference>
<dbReference type="InterPro" id="IPR017439">
    <property type="entry name" value="Amidohydrolase"/>
</dbReference>
<dbReference type="Pfam" id="PF01546">
    <property type="entry name" value="Peptidase_M20"/>
    <property type="match status" value="1"/>
</dbReference>
<accession>A0A380MP81</accession>
<dbReference type="InterPro" id="IPR002933">
    <property type="entry name" value="Peptidase_M20"/>
</dbReference>
<feature type="binding site" evidence="1">
    <location>
        <position position="177"/>
    </location>
    <ligand>
        <name>Mn(2+)</name>
        <dbReference type="ChEBI" id="CHEBI:29035"/>
        <label>2</label>
    </ligand>
</feature>
<organism evidence="4 5">
    <name type="scientific">Streptomyces griseus</name>
    <dbReference type="NCBI Taxonomy" id="1911"/>
    <lineage>
        <taxon>Bacteria</taxon>
        <taxon>Bacillati</taxon>
        <taxon>Actinomycetota</taxon>
        <taxon>Actinomycetes</taxon>
        <taxon>Kitasatosporales</taxon>
        <taxon>Streptomycetaceae</taxon>
        <taxon>Streptomyces</taxon>
    </lineage>
</organism>
<name>A0A380MP81_STRGR</name>
<reference evidence="4 5" key="1">
    <citation type="submission" date="2018-06" db="EMBL/GenBank/DDBJ databases">
        <authorList>
            <consortium name="Pathogen Informatics"/>
            <person name="Doyle S."/>
        </authorList>
    </citation>
    <scope>NUCLEOTIDE SEQUENCE [LARGE SCALE GENOMIC DNA]</scope>
    <source>
        <strain evidence="4 5">NCTC7807</strain>
    </source>
</reference>
<dbReference type="Pfam" id="PF07687">
    <property type="entry name" value="M20_dimer"/>
    <property type="match status" value="1"/>
</dbReference>
<dbReference type="Gene3D" id="3.30.70.360">
    <property type="match status" value="1"/>
</dbReference>
<dbReference type="EMBL" id="UHID01000001">
    <property type="protein sequence ID" value="SUO94132.1"/>
    <property type="molecule type" value="Genomic_DNA"/>
</dbReference>
<protein>
    <submittedName>
        <fullName evidence="4">Amidohydrolase</fullName>
        <ecNumber evidence="4">3.-.-.-</ecNumber>
    </submittedName>
</protein>
<feature type="binding site" evidence="1">
    <location>
        <position position="391"/>
    </location>
    <ligand>
        <name>Mn(2+)</name>
        <dbReference type="ChEBI" id="CHEBI:29035"/>
        <label>2</label>
    </ligand>
</feature>
<proteinExistence type="predicted"/>
<keyword evidence="1" id="KW-0479">Metal-binding</keyword>
<feature type="domain" description="Peptidase M20 dimerisation" evidence="3">
    <location>
        <begin position="197"/>
        <end position="296"/>
    </location>
</feature>
<dbReference type="GO" id="GO:0016787">
    <property type="term" value="F:hydrolase activity"/>
    <property type="evidence" value="ECO:0007669"/>
    <property type="project" value="UniProtKB-KW"/>
</dbReference>
<feature type="binding site" evidence="1">
    <location>
        <position position="116"/>
    </location>
    <ligand>
        <name>Mn(2+)</name>
        <dbReference type="ChEBI" id="CHEBI:29035"/>
        <label>2</label>
    </ligand>
</feature>
<dbReference type="InterPro" id="IPR011650">
    <property type="entry name" value="Peptidase_M20_dimer"/>
</dbReference>
<dbReference type="EC" id="3.-.-.-" evidence="4"/>
<dbReference type="Gene3D" id="3.40.630.10">
    <property type="entry name" value="Zn peptidases"/>
    <property type="match status" value="1"/>
</dbReference>
<dbReference type="SUPFAM" id="SSF55031">
    <property type="entry name" value="Bacterial exopeptidase dimerisation domain"/>
    <property type="match status" value="1"/>
</dbReference>
<evidence type="ECO:0000256" key="1">
    <source>
        <dbReference type="PIRSR" id="PIRSR005962-1"/>
    </source>
</evidence>
<dbReference type="PIRSF" id="PIRSF005962">
    <property type="entry name" value="Pept_M20D_amidohydro"/>
    <property type="match status" value="1"/>
</dbReference>
<dbReference type="PANTHER" id="PTHR11014:SF63">
    <property type="entry name" value="METALLOPEPTIDASE, PUTATIVE (AFU_ORTHOLOGUE AFUA_6G09600)-RELATED"/>
    <property type="match status" value="1"/>
</dbReference>
<keyword evidence="1" id="KW-0464">Manganese</keyword>
<gene>
    <name evidence="4" type="primary">yxeP_1</name>
    <name evidence="4" type="ORF">NCTC7807_00721</name>
</gene>
<comment type="cofactor">
    <cofactor evidence="1">
        <name>Mn(2+)</name>
        <dbReference type="ChEBI" id="CHEBI:29035"/>
    </cofactor>
    <text evidence="1">The Mn(2+) ion enhances activity.</text>
</comment>
<evidence type="ECO:0000256" key="2">
    <source>
        <dbReference type="SAM" id="MobiDB-lite"/>
    </source>
</evidence>
<evidence type="ECO:0000313" key="5">
    <source>
        <dbReference type="Proteomes" id="UP000254150"/>
    </source>
</evidence>
<dbReference type="InterPro" id="IPR036264">
    <property type="entry name" value="Bact_exopeptidase_dim_dom"/>
</dbReference>
<dbReference type="PANTHER" id="PTHR11014">
    <property type="entry name" value="PEPTIDASE M20 FAMILY MEMBER"/>
    <property type="match status" value="1"/>
</dbReference>
<dbReference type="Proteomes" id="UP000254150">
    <property type="component" value="Unassembled WGS sequence"/>
</dbReference>
<dbReference type="AlphaFoldDB" id="A0A380MP81"/>
<sequence length="436" mass="44655">MDTPEDEEVRPVAAPETQPPRAELKAAVELYLALHRAPELSGAEHSTAALLTDRLTALGLTVHPGLAGTPSFLAELRNGPGPTVLLRTELDALPVTEATGLPYASAVPGVMHACGHDLHAAAATGAAARLAATRADWQGRLLLLGQSAEETLTGARALADDGLYERFGRPDAVLAQHAAPLPAGTLAHATGGPLMAGSRTLEAVLHGRGGHAATPHLAADPLLMAASAVVRLHTLTARETAPAEGAVLTVGTLHAGTRANVIPDRATLSLGLRAFTEAALDRLQEAVRRVLAAESEAAAAPGPPELTVTARSPVLTPDPDLTASLRAVHAEHLGAGRVLAAVPSPATEDLTHLTRLADGTRIPLAYWMLGTTPAATWRAATAEGRTVPANHASDFAPDLRQALPAGITALTAAARHLFADGPHAVGAFPPSPEAAP</sequence>
<feature type="binding site" evidence="1">
    <location>
        <position position="150"/>
    </location>
    <ligand>
        <name>Mn(2+)</name>
        <dbReference type="ChEBI" id="CHEBI:29035"/>
        <label>2</label>
    </ligand>
</feature>
<evidence type="ECO:0000259" key="3">
    <source>
        <dbReference type="Pfam" id="PF07687"/>
    </source>
</evidence>
<dbReference type="GO" id="GO:0046872">
    <property type="term" value="F:metal ion binding"/>
    <property type="evidence" value="ECO:0007669"/>
    <property type="project" value="UniProtKB-KW"/>
</dbReference>
<keyword evidence="4" id="KW-0378">Hydrolase</keyword>
<dbReference type="SUPFAM" id="SSF53187">
    <property type="entry name" value="Zn-dependent exopeptidases"/>
    <property type="match status" value="1"/>
</dbReference>
<feature type="binding site" evidence="1">
    <location>
        <position position="114"/>
    </location>
    <ligand>
        <name>Mn(2+)</name>
        <dbReference type="ChEBI" id="CHEBI:29035"/>
        <label>2</label>
    </ligand>
</feature>
<evidence type="ECO:0000313" key="4">
    <source>
        <dbReference type="EMBL" id="SUO94132.1"/>
    </source>
</evidence>
<feature type="region of interest" description="Disordered" evidence="2">
    <location>
        <begin position="1"/>
        <end position="20"/>
    </location>
</feature>